<gene>
    <name evidence="2" type="ordered locus">XBJ1_2761</name>
</gene>
<dbReference type="KEGG" id="xbo:XBJ1_2761"/>
<reference evidence="2" key="1">
    <citation type="journal article" date="2011" name="PLoS ONE">
        <title>The entomopathogenic bacterial endosymbionts xenorhabdus and photorhabdus: convergent lifestyles from divergent genomes.</title>
        <authorList>
            <person name="Chaston J.M."/>
            <person name="Suen G."/>
            <person name="Tucker S.L."/>
            <person name="Andersen A.W."/>
            <person name="Bhasin A."/>
            <person name="Bode E."/>
            <person name="Bode H.B."/>
            <person name="Brachmann A.O."/>
            <person name="Cowles C.E."/>
            <person name="Cowles K.N."/>
            <person name="Darby C."/>
            <person name="de Leon L."/>
            <person name="Drace K."/>
            <person name="Du Z."/>
            <person name="Givaudan A."/>
            <person name="Herbert Tran E.E."/>
            <person name="Jewell K.A."/>
            <person name="Knack J.J."/>
            <person name="Krasomil-Osterfeld K.C."/>
            <person name="Kukor R."/>
            <person name="Lanois A."/>
            <person name="Latreille P."/>
            <person name="Leimgruber N.K."/>
            <person name="Lipke C.M."/>
            <person name="Liu R."/>
            <person name="Lu X."/>
            <person name="Martens E.C."/>
            <person name="Marri P.R."/>
            <person name="Medigue C."/>
            <person name="Menard M.L."/>
            <person name="Miller N.M."/>
            <person name="Morales-Soto N."/>
            <person name="Norton S."/>
            <person name="Ogier J.C."/>
            <person name="Orchard S.S."/>
            <person name="Park D."/>
            <person name="Park Y."/>
            <person name="Qurollo B.A."/>
            <person name="Sugar D.R."/>
            <person name="Richards G.R."/>
            <person name="Rouy Z."/>
            <person name="Slominski B."/>
            <person name="Slominski K."/>
            <person name="Snyder H."/>
            <person name="Tjaden B.C."/>
            <person name="van der Hoeven R."/>
            <person name="Welch R.D."/>
            <person name="Wheeler C."/>
            <person name="Xiang B."/>
            <person name="Barbazuk B."/>
            <person name="Gaudriault S."/>
            <person name="Goodner B."/>
            <person name="Slater S.C."/>
            <person name="Forst S."/>
            <person name="Goldman B.S."/>
            <person name="Goodrich-Blair H."/>
        </authorList>
    </citation>
    <scope>NUCLEOTIDE SEQUENCE [LARGE SCALE GENOMIC DNA]</scope>
    <source>
        <strain evidence="2">SS-2004</strain>
    </source>
</reference>
<organism evidence="2 3">
    <name type="scientific">Xenorhabdus bovienii (strain SS-2004)</name>
    <name type="common">Xenorhabdus nematophila subsp. bovienii</name>
    <dbReference type="NCBI Taxonomy" id="406818"/>
    <lineage>
        <taxon>Bacteria</taxon>
        <taxon>Pseudomonadati</taxon>
        <taxon>Pseudomonadota</taxon>
        <taxon>Gammaproteobacteria</taxon>
        <taxon>Enterobacterales</taxon>
        <taxon>Morganellaceae</taxon>
        <taxon>Xenorhabdus</taxon>
    </lineage>
</organism>
<feature type="transmembrane region" description="Helical" evidence="1">
    <location>
        <begin position="6"/>
        <end position="24"/>
    </location>
</feature>
<dbReference type="HOGENOM" id="CLU_2921730_0_0_6"/>
<dbReference type="STRING" id="406818.XBJ1_2761"/>
<evidence type="ECO:0000313" key="2">
    <source>
        <dbReference type="EMBL" id="CBJ81885.1"/>
    </source>
</evidence>
<dbReference type="RefSeq" id="WP_012989170.1">
    <property type="nucleotide sequence ID" value="NC_013892.1"/>
</dbReference>
<accession>D3V7S3</accession>
<keyword evidence="1" id="KW-0812">Transmembrane</keyword>
<dbReference type="AlphaFoldDB" id="D3V7S3"/>
<sequence>MLKLVNSLLLSFFFTAIVIVGIVTTPEYVKDSIKEAIEEHAASRNHPYATQVEPGFVTLNN</sequence>
<evidence type="ECO:0000313" key="3">
    <source>
        <dbReference type="Proteomes" id="UP000002045"/>
    </source>
</evidence>
<dbReference type="Proteomes" id="UP000002045">
    <property type="component" value="Chromosome"/>
</dbReference>
<evidence type="ECO:0000256" key="1">
    <source>
        <dbReference type="SAM" id="Phobius"/>
    </source>
</evidence>
<keyword evidence="1" id="KW-0472">Membrane</keyword>
<dbReference type="EMBL" id="FN667741">
    <property type="protein sequence ID" value="CBJ81885.1"/>
    <property type="molecule type" value="Genomic_DNA"/>
</dbReference>
<proteinExistence type="predicted"/>
<protein>
    <submittedName>
        <fullName evidence="2">Uncharacterized protein</fullName>
    </submittedName>
</protein>
<name>D3V7S3_XENBS</name>
<keyword evidence="1" id="KW-1133">Transmembrane helix</keyword>